<accession>A0A5D4R2V4</accession>
<comment type="caution">
    <text evidence="2">The sequence shown here is derived from an EMBL/GenBank/DDBJ whole genome shotgun (WGS) entry which is preliminary data.</text>
</comment>
<protein>
    <submittedName>
        <fullName evidence="2">Uncharacterized protein</fullName>
    </submittedName>
</protein>
<dbReference type="RefSeq" id="WP_148976238.1">
    <property type="nucleotide sequence ID" value="NZ_VTER01000010.1"/>
</dbReference>
<sequence length="176" mass="20532">MAGKNKIFLYGILAMFLIPLMYYALNKEYGNDKESILKVIRSIEGYNSQAIEILEIKDINNERIVPFLIHSDPGYIQFTKNTRGNYEWQHIEKAGNQDLASFLVHLRGDEMPNLMFLFVTNRDNEIAKVEFDVNGKVFNKEFKVNEDSAAWIDLPILKSAEYKYRYYSKDGNLVKE</sequence>
<reference evidence="2 3" key="1">
    <citation type="submission" date="2019-08" db="EMBL/GenBank/DDBJ databases">
        <title>Bacillus genomes from the desert of Cuatro Cienegas, Coahuila.</title>
        <authorList>
            <person name="Olmedo-Alvarez G."/>
        </authorList>
    </citation>
    <scope>NUCLEOTIDE SEQUENCE [LARGE SCALE GENOMIC DNA]</scope>
    <source>
        <strain evidence="2 3">CH446_14T</strain>
    </source>
</reference>
<organism evidence="2 3">
    <name type="scientific">Bacillus infantis</name>
    <dbReference type="NCBI Taxonomy" id="324767"/>
    <lineage>
        <taxon>Bacteria</taxon>
        <taxon>Bacillati</taxon>
        <taxon>Bacillota</taxon>
        <taxon>Bacilli</taxon>
        <taxon>Bacillales</taxon>
        <taxon>Bacillaceae</taxon>
        <taxon>Bacillus</taxon>
    </lineage>
</organism>
<keyword evidence="1" id="KW-0472">Membrane</keyword>
<keyword evidence="1" id="KW-0812">Transmembrane</keyword>
<evidence type="ECO:0000256" key="1">
    <source>
        <dbReference type="SAM" id="Phobius"/>
    </source>
</evidence>
<dbReference type="Proteomes" id="UP000322139">
    <property type="component" value="Unassembled WGS sequence"/>
</dbReference>
<feature type="transmembrane region" description="Helical" evidence="1">
    <location>
        <begin position="7"/>
        <end position="25"/>
    </location>
</feature>
<dbReference type="AlphaFoldDB" id="A0A5D4R2V4"/>
<name>A0A5D4R2V4_9BACI</name>
<gene>
    <name evidence="2" type="ORF">FZD51_19205</name>
</gene>
<evidence type="ECO:0000313" key="2">
    <source>
        <dbReference type="EMBL" id="TYS45697.1"/>
    </source>
</evidence>
<keyword evidence="1" id="KW-1133">Transmembrane helix</keyword>
<dbReference type="EMBL" id="VTER01000010">
    <property type="protein sequence ID" value="TYS45697.1"/>
    <property type="molecule type" value="Genomic_DNA"/>
</dbReference>
<proteinExistence type="predicted"/>
<evidence type="ECO:0000313" key="3">
    <source>
        <dbReference type="Proteomes" id="UP000322139"/>
    </source>
</evidence>